<dbReference type="Proteomes" id="UP000594967">
    <property type="component" value="Chromosome"/>
</dbReference>
<dbReference type="Proteomes" id="UP000248897">
    <property type="component" value="Chromosome 1"/>
</dbReference>
<evidence type="ECO:0000313" key="2">
    <source>
        <dbReference type="EMBL" id="SQI32101.1"/>
    </source>
</evidence>
<dbReference type="PANTHER" id="PTHR34413">
    <property type="entry name" value="PROPHAGE TAIL FIBER ASSEMBLY PROTEIN HOMOLOG TFAE-RELATED-RELATED"/>
    <property type="match status" value="1"/>
</dbReference>
<dbReference type="EMBL" id="LS483469">
    <property type="protein sequence ID" value="SQI32101.1"/>
    <property type="molecule type" value="Genomic_DNA"/>
</dbReference>
<dbReference type="RefSeq" id="WP_063198793.1">
    <property type="nucleotide sequence ID" value="NZ_CAMITG010000001.1"/>
</dbReference>
<evidence type="ECO:0000313" key="3">
    <source>
        <dbReference type="Proteomes" id="UP000248897"/>
    </source>
</evidence>
<reference evidence="1 4" key="2">
    <citation type="submission" date="2020-12" db="EMBL/GenBank/DDBJ databases">
        <title>FDA dAtabase for Regulatory Grade micrObial Sequences (FDA-ARGOS): Supporting development and validation of Infectious Disease Dx tests.</title>
        <authorList>
            <person name="Sproer C."/>
            <person name="Gronow S."/>
            <person name="Severitt S."/>
            <person name="Schroder I."/>
            <person name="Tallon L."/>
            <person name="Sadzewicz L."/>
            <person name="Zhao X."/>
            <person name="Boylan J."/>
            <person name="Ott S."/>
            <person name="Bowen H."/>
            <person name="Vavikolanu K."/>
            <person name="Mehta A."/>
            <person name="Aluvathingal J."/>
            <person name="Nadendla S."/>
            <person name="Lowell S."/>
            <person name="Myers T."/>
            <person name="Yan Y."/>
            <person name="Sichtig H."/>
        </authorList>
    </citation>
    <scope>NUCLEOTIDE SEQUENCE [LARGE SCALE GENOMIC DNA]</scope>
    <source>
        <strain evidence="1 4">FDAARGOS_907</strain>
    </source>
</reference>
<proteinExistence type="predicted"/>
<name>A0A2X4TYS8_SERPL</name>
<keyword evidence="4" id="KW-1185">Reference proteome</keyword>
<protein>
    <submittedName>
        <fullName evidence="2">Bacteriophage tail assembly protein</fullName>
    </submittedName>
    <submittedName>
        <fullName evidence="1">Tail fiber assembly protein</fullName>
    </submittedName>
</protein>
<sequence length="170" mass="19718">MKLVNLQRYVPEDLFLGEGIQYFIDESGNDWFKSLPEFNKKYTLAIENETGIIRSISEEADRIYPLNLSVIDIDELPSGCNILGDWIYTEEGIKRREYSLHEMVIQAQQRKSDLLMTANNRISPLQDAVDLDIVTEEEKRSLITWKTYRVLLSRLDPGTAPDIDWPQPPQ</sequence>
<dbReference type="Pfam" id="PF02413">
    <property type="entry name" value="Caudo_TAP"/>
    <property type="match status" value="1"/>
</dbReference>
<dbReference type="InterPro" id="IPR051220">
    <property type="entry name" value="TFA_Chaperone"/>
</dbReference>
<gene>
    <name evidence="1" type="ORF">I6G64_08470</name>
    <name evidence="2" type="ORF">NCTC12961_00974</name>
</gene>
<accession>A0A2X4TYS8</accession>
<dbReference type="AlphaFoldDB" id="A0A2X4TYS8"/>
<dbReference type="InterPro" id="IPR003458">
    <property type="entry name" value="Phage_T4_Gp38_tail_assem"/>
</dbReference>
<dbReference type="EMBL" id="CP065673">
    <property type="protein sequence ID" value="QPS22393.1"/>
    <property type="molecule type" value="Genomic_DNA"/>
</dbReference>
<evidence type="ECO:0000313" key="1">
    <source>
        <dbReference type="EMBL" id="QPS22393.1"/>
    </source>
</evidence>
<organism evidence="2 3">
    <name type="scientific">Serratia plymuthica</name>
    <dbReference type="NCBI Taxonomy" id="82996"/>
    <lineage>
        <taxon>Bacteria</taxon>
        <taxon>Pseudomonadati</taxon>
        <taxon>Pseudomonadota</taxon>
        <taxon>Gammaproteobacteria</taxon>
        <taxon>Enterobacterales</taxon>
        <taxon>Yersiniaceae</taxon>
        <taxon>Serratia</taxon>
    </lineage>
</organism>
<dbReference type="PANTHER" id="PTHR34413:SF2">
    <property type="entry name" value="PROPHAGE TAIL FIBER ASSEMBLY PROTEIN HOMOLOG TFAE-RELATED"/>
    <property type="match status" value="1"/>
</dbReference>
<evidence type="ECO:0000313" key="4">
    <source>
        <dbReference type="Proteomes" id="UP000594967"/>
    </source>
</evidence>
<reference evidence="2 3" key="1">
    <citation type="submission" date="2018-06" db="EMBL/GenBank/DDBJ databases">
        <authorList>
            <consortium name="Pathogen Informatics"/>
            <person name="Doyle S."/>
        </authorList>
    </citation>
    <scope>NUCLEOTIDE SEQUENCE [LARGE SCALE GENOMIC DNA]</scope>
    <source>
        <strain evidence="2 3">NCTC12961</strain>
    </source>
</reference>